<dbReference type="EMBL" id="BARV01029575">
    <property type="protein sequence ID" value="GAI32886.1"/>
    <property type="molecule type" value="Genomic_DNA"/>
</dbReference>
<evidence type="ECO:0000259" key="1">
    <source>
        <dbReference type="PROSITE" id="PS50110"/>
    </source>
</evidence>
<accession>X1NRP8</accession>
<protein>
    <recommendedName>
        <fullName evidence="1">Response regulatory domain-containing protein</fullName>
    </recommendedName>
</protein>
<proteinExistence type="predicted"/>
<dbReference type="PROSITE" id="PS50110">
    <property type="entry name" value="RESPONSE_REGULATORY"/>
    <property type="match status" value="1"/>
</dbReference>
<evidence type="ECO:0000313" key="2">
    <source>
        <dbReference type="EMBL" id="GAI32886.1"/>
    </source>
</evidence>
<organism evidence="2">
    <name type="scientific">marine sediment metagenome</name>
    <dbReference type="NCBI Taxonomy" id="412755"/>
    <lineage>
        <taxon>unclassified sequences</taxon>
        <taxon>metagenomes</taxon>
        <taxon>ecological metagenomes</taxon>
    </lineage>
</organism>
<dbReference type="InterPro" id="IPR001789">
    <property type="entry name" value="Sig_transdc_resp-reg_receiver"/>
</dbReference>
<reference evidence="2" key="1">
    <citation type="journal article" date="2014" name="Front. Microbiol.">
        <title>High frequency of phylogenetically diverse reductive dehalogenase-homologous genes in deep subseafloor sedimentary metagenomes.</title>
        <authorList>
            <person name="Kawai M."/>
            <person name="Futagami T."/>
            <person name="Toyoda A."/>
            <person name="Takaki Y."/>
            <person name="Nishi S."/>
            <person name="Hori S."/>
            <person name="Arai W."/>
            <person name="Tsubouchi T."/>
            <person name="Morono Y."/>
            <person name="Uchiyama I."/>
            <person name="Ito T."/>
            <person name="Fujiyama A."/>
            <person name="Inagaki F."/>
            <person name="Takami H."/>
        </authorList>
    </citation>
    <scope>NUCLEOTIDE SEQUENCE</scope>
    <source>
        <strain evidence="2">Expedition CK06-06</strain>
    </source>
</reference>
<feature type="domain" description="Response regulatory" evidence="1">
    <location>
        <begin position="1"/>
        <end position="60"/>
    </location>
</feature>
<dbReference type="AlphaFoldDB" id="X1NRP8"/>
<feature type="non-terminal residue" evidence="2">
    <location>
        <position position="1"/>
    </location>
</feature>
<comment type="caution">
    <text evidence="2">The sequence shown here is derived from an EMBL/GenBank/DDBJ whole genome shotgun (WGS) entry which is preliminary data.</text>
</comment>
<name>X1NRP8_9ZZZZ</name>
<sequence length="78" mass="9016">TLDTYLTIRELRPNIVVVIIVRSQQVLNELAQQALQQIVYAFLQKPINIDELASLLELIKNDKNKRLLKKPEESSQCI</sequence>
<dbReference type="SUPFAM" id="SSF52172">
    <property type="entry name" value="CheY-like"/>
    <property type="match status" value="1"/>
</dbReference>
<dbReference type="InterPro" id="IPR011006">
    <property type="entry name" value="CheY-like_superfamily"/>
</dbReference>
<dbReference type="Gene3D" id="3.40.50.2300">
    <property type="match status" value="1"/>
</dbReference>
<gene>
    <name evidence="2" type="ORF">S06H3_47127</name>
</gene>
<dbReference type="GO" id="GO:0000160">
    <property type="term" value="P:phosphorelay signal transduction system"/>
    <property type="evidence" value="ECO:0007669"/>
    <property type="project" value="InterPro"/>
</dbReference>